<feature type="binding site" evidence="3">
    <location>
        <position position="65"/>
    </location>
    <ligand>
        <name>substrate</name>
    </ligand>
</feature>
<feature type="binding site" evidence="3">
    <location>
        <begin position="212"/>
        <end position="213"/>
    </location>
    <ligand>
        <name>substrate</name>
    </ligand>
</feature>
<keyword evidence="3" id="KW-0028">Amino-acid biosynthesis</keyword>
<dbReference type="Gene3D" id="3.10.310.10">
    <property type="entry name" value="Diaminopimelate Epimerase, Chain A, domain 1"/>
    <property type="match status" value="2"/>
</dbReference>
<dbReference type="InterPro" id="IPR001653">
    <property type="entry name" value="DAP_epimerase_DapF"/>
</dbReference>
<proteinExistence type="inferred from homology"/>
<comment type="function">
    <text evidence="3">Catalyzes the stereoinversion of LL-2,6-diaminopimelate (L,L-DAP) to meso-diaminopimelate (meso-DAP), a precursor of L-lysine and an essential component of the bacterial peptidoglycan.</text>
</comment>
<dbReference type="RefSeq" id="WP_027889281.1">
    <property type="nucleotide sequence ID" value="NZ_JACJJR010000012.1"/>
</dbReference>
<feature type="binding site" evidence="3">
    <location>
        <position position="13"/>
    </location>
    <ligand>
        <name>substrate</name>
    </ligand>
</feature>
<feature type="site" description="Could be important to modulate the pK values of the two catalytic cysteine residues" evidence="3">
    <location>
        <position position="163"/>
    </location>
</feature>
<dbReference type="GO" id="GO:0005829">
    <property type="term" value="C:cytosol"/>
    <property type="evidence" value="ECO:0007669"/>
    <property type="project" value="TreeGrafter"/>
</dbReference>
<comment type="subunit">
    <text evidence="3">Homodimer.</text>
</comment>
<name>A0A239TDA5_9FIRM</name>
<evidence type="ECO:0000256" key="1">
    <source>
        <dbReference type="ARBA" id="ARBA00010219"/>
    </source>
</evidence>
<dbReference type="Pfam" id="PF01678">
    <property type="entry name" value="DAP_epimerase"/>
    <property type="match status" value="2"/>
</dbReference>
<dbReference type="SUPFAM" id="SSF54506">
    <property type="entry name" value="Diaminopimelate epimerase-like"/>
    <property type="match status" value="2"/>
</dbReference>
<feature type="binding site" evidence="3">
    <location>
        <position position="194"/>
    </location>
    <ligand>
        <name>substrate</name>
    </ligand>
</feature>
<reference evidence="5 6" key="1">
    <citation type="submission" date="2017-06" db="EMBL/GenBank/DDBJ databases">
        <authorList>
            <consortium name="Pathogen Informatics"/>
        </authorList>
    </citation>
    <scope>NUCLEOTIDE SEQUENCE [LARGE SCALE GENOMIC DNA]</scope>
    <source>
        <strain evidence="5 6">NCTC10570</strain>
    </source>
</reference>
<dbReference type="NCBIfam" id="TIGR00652">
    <property type="entry name" value="DapF"/>
    <property type="match status" value="1"/>
</dbReference>
<dbReference type="HAMAP" id="MF_00197">
    <property type="entry name" value="DAP_epimerase"/>
    <property type="match status" value="1"/>
</dbReference>
<dbReference type="GO" id="GO:0009089">
    <property type="term" value="P:lysine biosynthetic process via diaminopimelate"/>
    <property type="evidence" value="ECO:0007669"/>
    <property type="project" value="UniProtKB-UniRule"/>
</dbReference>
<keyword evidence="3" id="KW-0457">Lysine biosynthesis</keyword>
<accession>A0A239TDA5</accession>
<sequence length="286" mass="32176">MKYDYYKYHALGNDYIIIDPNNVNFKLNKDLIKLICHRNYGIGSDGILFGPIFNDKNEIYFKIFNPDGSEAEKSGNGIREFAKYLFDEKYINEKSFKLHTLGGPVNIEYLDNNANLIKVDMGKVTFDSKLIPTKFSTKEAINCPLEINNNIYNVSCVSIGNPHCVILMDEISSQIAQSLGPMIENNKMFPNKINVQFLQILDKNNIKIEIWERGAGYTLASGTSSCATASVAYKLGLTTNDINVHMPGGNINIHINNDWSVNLIGNVTSVAYGNFSKEFFLQKINL</sequence>
<dbReference type="PANTHER" id="PTHR31689">
    <property type="entry name" value="DIAMINOPIMELATE EPIMERASE, CHLOROPLASTIC"/>
    <property type="match status" value="1"/>
</dbReference>
<comment type="similarity">
    <text evidence="1 3">Belongs to the diaminopimelate epimerase family.</text>
</comment>
<feature type="site" description="Could be important to modulate the pK values of the two catalytic cysteine residues" evidence="3">
    <location>
        <position position="212"/>
    </location>
</feature>
<evidence type="ECO:0000256" key="3">
    <source>
        <dbReference type="HAMAP-Rule" id="MF_00197"/>
    </source>
</evidence>
<comment type="caution">
    <text evidence="3">Lacks conserved residue(s) required for the propagation of feature annotation.</text>
</comment>
<gene>
    <name evidence="5" type="primary">dapF_1</name>
    <name evidence="3" type="synonym">dapF</name>
    <name evidence="5" type="ORF">SAMEA4364220_00458</name>
</gene>
<dbReference type="GeneID" id="78506491"/>
<feature type="binding site" evidence="3">
    <location>
        <begin position="222"/>
        <end position="223"/>
    </location>
    <ligand>
        <name>substrate</name>
    </ligand>
</feature>
<dbReference type="EMBL" id="LT906446">
    <property type="protein sequence ID" value="SNU95671.1"/>
    <property type="molecule type" value="Genomic_DNA"/>
</dbReference>
<dbReference type="EC" id="5.1.1.7" evidence="3 4"/>
<dbReference type="Proteomes" id="UP000215383">
    <property type="component" value="Chromosome 1"/>
</dbReference>
<dbReference type="UniPathway" id="UPA00034">
    <property type="reaction ID" value="UER00025"/>
</dbReference>
<comment type="catalytic activity">
    <reaction evidence="3">
        <text>(2S,6S)-2,6-diaminopimelate = meso-2,6-diaminopimelate</text>
        <dbReference type="Rhea" id="RHEA:15393"/>
        <dbReference type="ChEBI" id="CHEBI:57609"/>
        <dbReference type="ChEBI" id="CHEBI:57791"/>
        <dbReference type="EC" id="5.1.1.7"/>
    </reaction>
</comment>
<keyword evidence="6" id="KW-1185">Reference proteome</keyword>
<feature type="binding site" evidence="3">
    <location>
        <position position="161"/>
    </location>
    <ligand>
        <name>substrate</name>
    </ligand>
</feature>
<dbReference type="eggNOG" id="COG0253">
    <property type="taxonomic scope" value="Bacteria"/>
</dbReference>
<comment type="pathway">
    <text evidence="3">Amino-acid biosynthesis; L-lysine biosynthesis via DAP pathway; DL-2,6-diaminopimelate from LL-2,6-diaminopimelate: step 1/1.</text>
</comment>
<evidence type="ECO:0000313" key="5">
    <source>
        <dbReference type="EMBL" id="SNU95671.1"/>
    </source>
</evidence>
<dbReference type="GO" id="GO:0008837">
    <property type="term" value="F:diaminopimelate epimerase activity"/>
    <property type="evidence" value="ECO:0007669"/>
    <property type="project" value="UniProtKB-UniRule"/>
</dbReference>
<dbReference type="AlphaFoldDB" id="A0A239TDA5"/>
<comment type="subcellular location">
    <subcellularLocation>
        <location evidence="3">Cytoplasm</location>
    </subcellularLocation>
</comment>
<dbReference type="PANTHER" id="PTHR31689:SF0">
    <property type="entry name" value="DIAMINOPIMELATE EPIMERASE"/>
    <property type="match status" value="1"/>
</dbReference>
<protein>
    <recommendedName>
        <fullName evidence="3 4">Diaminopimelate epimerase</fullName>
        <shortName evidence="3">DAP epimerase</shortName>
        <ecNumber evidence="3 4">5.1.1.7</ecNumber>
    </recommendedName>
    <alternativeName>
        <fullName evidence="3">PLP-independent amino acid racemase</fullName>
    </alternativeName>
</protein>
<feature type="binding site" evidence="3">
    <location>
        <begin position="75"/>
        <end position="76"/>
    </location>
    <ligand>
        <name>substrate</name>
    </ligand>
</feature>
<keyword evidence="2 3" id="KW-0413">Isomerase</keyword>
<evidence type="ECO:0000256" key="4">
    <source>
        <dbReference type="NCBIfam" id="TIGR00652"/>
    </source>
</evidence>
<organism evidence="5 6">
    <name type="scientific">Megamonas hypermegale</name>
    <dbReference type="NCBI Taxonomy" id="158847"/>
    <lineage>
        <taxon>Bacteria</taxon>
        <taxon>Bacillati</taxon>
        <taxon>Bacillota</taxon>
        <taxon>Negativicutes</taxon>
        <taxon>Selenomonadales</taxon>
        <taxon>Selenomonadaceae</taxon>
        <taxon>Megamonas</taxon>
    </lineage>
</organism>
<evidence type="ECO:0000256" key="2">
    <source>
        <dbReference type="ARBA" id="ARBA00023235"/>
    </source>
</evidence>
<keyword evidence="3" id="KW-0963">Cytoplasm</keyword>
<evidence type="ECO:0000313" key="6">
    <source>
        <dbReference type="Proteomes" id="UP000215383"/>
    </source>
</evidence>